<dbReference type="PROSITE" id="PS50878">
    <property type="entry name" value="RT_POL"/>
    <property type="match status" value="1"/>
</dbReference>
<dbReference type="KEGG" id="cbr:CBG_25468"/>
<dbReference type="EMBL" id="HE600948">
    <property type="protein sequence ID" value="CAR98662.1"/>
    <property type="molecule type" value="Genomic_DNA"/>
</dbReference>
<dbReference type="GeneID" id="68916954"/>
<sequence length="738" mass="85005">MVVTIIKHKPRNKRKALSALKDENGGKKSKLSEYSSKEAVDDIIESVDDMSNPLYELLSNDFKSKEEFTVNDIAMMFKSLAETILKLQSQNTMLKNQNCILNANLSNLTEEVDGLEENLKLLSSQPKESPKPPTSLIKTFASAVASTIYLCSRIPKYCFSEFFNIDKDILPATGNLTSMFSSDGIFTSENIEILLYKLKGRNNTSPDSIPSIFLKRACTPLAIPLCIIFTESYRVGRIPKSWKEAIVMPLHKKGSRSDPLNYRPISLTSNICKIMEKLIRKHLVQYVSENNLLSEKQFGFLNQRSTISQLIAYQNKLVFNSLNGLDTHSVYIDFQRAFDTVPINKLIHKLESFGISPKLRNWLHSFVTDRKFQVKINDILSKERRVLSGVPQGSVLGPTLFLLYINCIGDKFQSDYLLFADELKIYDTNDRLIDADLIELENWCSKWKMKSAPKKCEYIKFNATRKYANSNIMNPKLNQALIPPVENVRDLGIYFSSNLSFHYHYSLIIRKSHQRINMFFSILKNASWSVFIKCYTIYIRPLLEYGTIVTSPILKDHIIKLESVQKAFVFRIFKKFRMAYTSYFEALEECQLSSLEYRRLYNDLVYTYKIIVSKEIIMEVPIFEIFNHAGSLRRHKYYLKSLIKNSTKISSQFLSNRVIRCWNSLPAKVFPVKPSSAAFKNRLLSCDLNHFLVLNSTNYSLGFSFISQLLQMYVLVISPSFIDISRVSGFLPFVEINK</sequence>
<dbReference type="CDD" id="cd01650">
    <property type="entry name" value="RT_nLTR_like"/>
    <property type="match status" value="1"/>
</dbReference>
<protein>
    <submittedName>
        <fullName evidence="2">Protein CBG25468</fullName>
    </submittedName>
</protein>
<accession>B6IFI2</accession>
<dbReference type="AlphaFoldDB" id="B6IFI2"/>
<evidence type="ECO:0000259" key="1">
    <source>
        <dbReference type="PROSITE" id="PS50878"/>
    </source>
</evidence>
<feature type="domain" description="Reverse transcriptase" evidence="1">
    <location>
        <begin position="231"/>
        <end position="472"/>
    </location>
</feature>
<reference evidence="2 3" key="1">
    <citation type="journal article" date="2003" name="PLoS Biol.">
        <title>The genome sequence of Caenorhabditis briggsae: a platform for comparative genomics.</title>
        <authorList>
            <person name="Stein L.D."/>
            <person name="Bao Z."/>
            <person name="Blasiar D."/>
            <person name="Blumenthal T."/>
            <person name="Brent M.R."/>
            <person name="Chen N."/>
            <person name="Chinwalla A."/>
            <person name="Clarke L."/>
            <person name="Clee C."/>
            <person name="Coghlan A."/>
            <person name="Coulson A."/>
            <person name="D'Eustachio P."/>
            <person name="Fitch D.H."/>
            <person name="Fulton L.A."/>
            <person name="Fulton R.E."/>
            <person name="Griffiths-Jones S."/>
            <person name="Harris T.W."/>
            <person name="Hillier L.W."/>
            <person name="Kamath R."/>
            <person name="Kuwabara P.E."/>
            <person name="Mardis E.R."/>
            <person name="Marra M.A."/>
            <person name="Miner T.L."/>
            <person name="Minx P."/>
            <person name="Mullikin J.C."/>
            <person name="Plumb R.W."/>
            <person name="Rogers J."/>
            <person name="Schein J.E."/>
            <person name="Sohrmann M."/>
            <person name="Spieth J."/>
            <person name="Stajich J.E."/>
            <person name="Wei C."/>
            <person name="Willey D."/>
            <person name="Wilson R.K."/>
            <person name="Durbin R."/>
            <person name="Waterston R.H."/>
        </authorList>
    </citation>
    <scope>NUCLEOTIDE SEQUENCE [LARGE SCALE GENOMIC DNA]</scope>
    <source>
        <strain evidence="2 3">AF16</strain>
    </source>
</reference>
<proteinExistence type="predicted"/>
<dbReference type="STRING" id="6238.B6IFI2"/>
<dbReference type="OMA" id="FIDIVEY"/>
<dbReference type="CTD" id="68916954"/>
<name>B6IFI2_CAEBR</name>
<dbReference type="eggNOG" id="KOG1075">
    <property type="taxonomic scope" value="Eukaryota"/>
</dbReference>
<evidence type="ECO:0000313" key="3">
    <source>
        <dbReference type="Proteomes" id="UP000008549"/>
    </source>
</evidence>
<dbReference type="PRINTS" id="PR01345">
    <property type="entry name" value="CERVTRCPTASE"/>
</dbReference>
<dbReference type="PANTHER" id="PTHR33332">
    <property type="entry name" value="REVERSE TRANSCRIPTASE DOMAIN-CONTAINING PROTEIN"/>
    <property type="match status" value="1"/>
</dbReference>
<dbReference type="Pfam" id="PF00078">
    <property type="entry name" value="RVT_1"/>
    <property type="match status" value="1"/>
</dbReference>
<gene>
    <name evidence="2" type="ORF">CBG25468</name>
    <name evidence="2" type="ORF">CBG_25468</name>
</gene>
<dbReference type="RefSeq" id="XP_045098233.1">
    <property type="nucleotide sequence ID" value="XM_045241787.1"/>
</dbReference>
<evidence type="ECO:0000313" key="2">
    <source>
        <dbReference type="EMBL" id="CAR98662.1"/>
    </source>
</evidence>
<keyword evidence="3" id="KW-1185">Reference proteome</keyword>
<dbReference type="InterPro" id="IPR000477">
    <property type="entry name" value="RT_dom"/>
</dbReference>
<dbReference type="InterPro" id="IPR043502">
    <property type="entry name" value="DNA/RNA_pol_sf"/>
</dbReference>
<dbReference type="HOGENOM" id="CLU_000680_20_5_1"/>
<organism evidence="2 3">
    <name type="scientific">Caenorhabditis briggsae</name>
    <dbReference type="NCBI Taxonomy" id="6238"/>
    <lineage>
        <taxon>Eukaryota</taxon>
        <taxon>Metazoa</taxon>
        <taxon>Ecdysozoa</taxon>
        <taxon>Nematoda</taxon>
        <taxon>Chromadorea</taxon>
        <taxon>Rhabditida</taxon>
        <taxon>Rhabditina</taxon>
        <taxon>Rhabditomorpha</taxon>
        <taxon>Rhabditoidea</taxon>
        <taxon>Rhabditidae</taxon>
        <taxon>Peloderinae</taxon>
        <taxon>Caenorhabditis</taxon>
    </lineage>
</organism>
<dbReference type="InParanoid" id="B6IFI2"/>
<reference evidence="2 3" key="2">
    <citation type="journal article" date="2011" name="PLoS Genet.">
        <title>Caenorhabditis briggsae recombinant inbred line genotypes reveal inter-strain incompatibility and the evolution of recombination.</title>
        <authorList>
            <person name="Ross J.A."/>
            <person name="Koboldt D.C."/>
            <person name="Staisch J.E."/>
            <person name="Chamberlin H.M."/>
            <person name="Gupta B.P."/>
            <person name="Miller R.D."/>
            <person name="Baird S.E."/>
            <person name="Haag E.S."/>
        </authorList>
    </citation>
    <scope>NUCLEOTIDE SEQUENCE [LARGE SCALE GENOMIC DNA]</scope>
    <source>
        <strain evidence="2 3">AF16</strain>
    </source>
</reference>
<dbReference type="Proteomes" id="UP000008549">
    <property type="component" value="Unassembled WGS sequence"/>
</dbReference>
<dbReference type="SUPFAM" id="SSF56672">
    <property type="entry name" value="DNA/RNA polymerases"/>
    <property type="match status" value="1"/>
</dbReference>